<dbReference type="Proteomes" id="UP000314294">
    <property type="component" value="Unassembled WGS sequence"/>
</dbReference>
<accession>A0A4Z2I3E6</accession>
<proteinExistence type="predicted"/>
<reference evidence="2 3" key="1">
    <citation type="submission" date="2019-03" db="EMBL/GenBank/DDBJ databases">
        <title>First draft genome of Liparis tanakae, snailfish: a comprehensive survey of snailfish specific genes.</title>
        <authorList>
            <person name="Kim W."/>
            <person name="Song I."/>
            <person name="Jeong J.-H."/>
            <person name="Kim D."/>
            <person name="Kim S."/>
            <person name="Ryu S."/>
            <person name="Song J.Y."/>
            <person name="Lee S.K."/>
        </authorList>
    </citation>
    <scope>NUCLEOTIDE SEQUENCE [LARGE SCALE GENOMIC DNA]</scope>
    <source>
        <tissue evidence="2">Muscle</tissue>
    </source>
</reference>
<organism evidence="2 3">
    <name type="scientific">Liparis tanakae</name>
    <name type="common">Tanaka's snailfish</name>
    <dbReference type="NCBI Taxonomy" id="230148"/>
    <lineage>
        <taxon>Eukaryota</taxon>
        <taxon>Metazoa</taxon>
        <taxon>Chordata</taxon>
        <taxon>Craniata</taxon>
        <taxon>Vertebrata</taxon>
        <taxon>Euteleostomi</taxon>
        <taxon>Actinopterygii</taxon>
        <taxon>Neopterygii</taxon>
        <taxon>Teleostei</taxon>
        <taxon>Neoteleostei</taxon>
        <taxon>Acanthomorphata</taxon>
        <taxon>Eupercaria</taxon>
        <taxon>Perciformes</taxon>
        <taxon>Cottioidei</taxon>
        <taxon>Cottales</taxon>
        <taxon>Liparidae</taxon>
        <taxon>Liparis</taxon>
    </lineage>
</organism>
<dbReference type="EMBL" id="SRLO01000135">
    <property type="protein sequence ID" value="TNN72589.1"/>
    <property type="molecule type" value="Genomic_DNA"/>
</dbReference>
<evidence type="ECO:0000313" key="3">
    <source>
        <dbReference type="Proteomes" id="UP000314294"/>
    </source>
</evidence>
<comment type="caution">
    <text evidence="2">The sequence shown here is derived from an EMBL/GenBank/DDBJ whole genome shotgun (WGS) entry which is preliminary data.</text>
</comment>
<evidence type="ECO:0000256" key="1">
    <source>
        <dbReference type="SAM" id="MobiDB-lite"/>
    </source>
</evidence>
<gene>
    <name evidence="2" type="ORF">EYF80_017196</name>
</gene>
<evidence type="ECO:0000313" key="2">
    <source>
        <dbReference type="EMBL" id="TNN72589.1"/>
    </source>
</evidence>
<keyword evidence="3" id="KW-1185">Reference proteome</keyword>
<sequence>MPSVPLSLYPSYRIERRRRGAETDKGRSTAVASSACLPAPHSQAPPRNLVTGGAWLQRERRGGGESSGGDRRKLHGGCGDPPGGLCRAPKGIPKQVVRSLGWFDVYFVCLIISELSTSDNRERHDTLRWTKREQTPG</sequence>
<name>A0A4Z2I3E6_9TELE</name>
<feature type="compositionally biased region" description="Basic and acidic residues" evidence="1">
    <location>
        <begin position="57"/>
        <end position="71"/>
    </location>
</feature>
<feature type="region of interest" description="Disordered" evidence="1">
    <location>
        <begin position="17"/>
        <end position="84"/>
    </location>
</feature>
<protein>
    <submittedName>
        <fullName evidence="2">Uncharacterized protein</fullName>
    </submittedName>
</protein>
<dbReference type="AlphaFoldDB" id="A0A4Z2I3E6"/>